<reference evidence="3 4" key="1">
    <citation type="journal article" date="2016" name="Nat. Commun.">
        <title>Thousands of microbial genomes shed light on interconnected biogeochemical processes in an aquifer system.</title>
        <authorList>
            <person name="Anantharaman K."/>
            <person name="Brown C.T."/>
            <person name="Hug L.A."/>
            <person name="Sharon I."/>
            <person name="Castelle C.J."/>
            <person name="Probst A.J."/>
            <person name="Thomas B.C."/>
            <person name="Singh A."/>
            <person name="Wilkins M.J."/>
            <person name="Karaoz U."/>
            <person name="Brodie E.L."/>
            <person name="Williams K.H."/>
            <person name="Hubbard S.S."/>
            <person name="Banfield J.F."/>
        </authorList>
    </citation>
    <scope>NUCLEOTIDE SEQUENCE [LARGE SCALE GENOMIC DNA]</scope>
</reference>
<evidence type="ECO:0000256" key="2">
    <source>
        <dbReference type="SAM" id="Phobius"/>
    </source>
</evidence>
<comment type="caution">
    <text evidence="3">The sequence shown here is derived from an EMBL/GenBank/DDBJ whole genome shotgun (WGS) entry which is preliminary data.</text>
</comment>
<keyword evidence="2" id="KW-0472">Membrane</keyword>
<dbReference type="AlphaFoldDB" id="A0A1F7JIY8"/>
<evidence type="ECO:0000313" key="3">
    <source>
        <dbReference type="EMBL" id="OGK55582.1"/>
    </source>
</evidence>
<protein>
    <submittedName>
        <fullName evidence="3">Uncharacterized protein</fullName>
    </submittedName>
</protein>
<proteinExistence type="predicted"/>
<sequence>MDISSIPSYVPKAAIVGFVIVLGIIIAEIYVSISRKRKKDAGKREDNTNRKKRPEPELKPLKFPEVPKQPSPLITKKTALIAGSAVFLIAGGGVGVYLASTSGNASTIASSNATQLRSISIVTPSATPPEVDVLPAEEPTATPLPTETPVPEASQLLYFTVTDTDEWNPLAPEEVLAQPPESLVHIAVHYEESHSGIRMTVDGTDYLSAPEDITPDGDFFIILPRSAIPDNLLITATPLP</sequence>
<dbReference type="Proteomes" id="UP000178486">
    <property type="component" value="Unassembled WGS sequence"/>
</dbReference>
<keyword evidence="2" id="KW-0812">Transmembrane</keyword>
<name>A0A1F7JIY8_9BACT</name>
<feature type="region of interest" description="Disordered" evidence="1">
    <location>
        <begin position="38"/>
        <end position="65"/>
    </location>
</feature>
<accession>A0A1F7JIY8</accession>
<gene>
    <name evidence="3" type="ORF">A3B56_02420</name>
</gene>
<feature type="transmembrane region" description="Helical" evidence="2">
    <location>
        <begin position="13"/>
        <end position="33"/>
    </location>
</feature>
<evidence type="ECO:0000256" key="1">
    <source>
        <dbReference type="SAM" id="MobiDB-lite"/>
    </source>
</evidence>
<evidence type="ECO:0000313" key="4">
    <source>
        <dbReference type="Proteomes" id="UP000178486"/>
    </source>
</evidence>
<dbReference type="EMBL" id="MGAU01000008">
    <property type="protein sequence ID" value="OGK55582.1"/>
    <property type="molecule type" value="Genomic_DNA"/>
</dbReference>
<feature type="compositionally biased region" description="Basic and acidic residues" evidence="1">
    <location>
        <begin position="42"/>
        <end position="62"/>
    </location>
</feature>
<organism evidence="3 4">
    <name type="scientific">Candidatus Roizmanbacteria bacterium RIFCSPLOWO2_01_FULL_45_11</name>
    <dbReference type="NCBI Taxonomy" id="1802070"/>
    <lineage>
        <taxon>Bacteria</taxon>
        <taxon>Candidatus Roizmaniibacteriota</taxon>
    </lineage>
</organism>
<keyword evidence="2" id="KW-1133">Transmembrane helix</keyword>
<feature type="transmembrane region" description="Helical" evidence="2">
    <location>
        <begin position="78"/>
        <end position="99"/>
    </location>
</feature>